<keyword evidence="3" id="KW-1185">Reference proteome</keyword>
<proteinExistence type="predicted"/>
<evidence type="ECO:0000313" key="2">
    <source>
        <dbReference type="EnsemblPlants" id="ONIVA07G05220.1"/>
    </source>
</evidence>
<evidence type="ECO:0000313" key="3">
    <source>
        <dbReference type="Proteomes" id="UP000006591"/>
    </source>
</evidence>
<dbReference type="Proteomes" id="UP000006591">
    <property type="component" value="Chromosome 7"/>
</dbReference>
<dbReference type="AlphaFoldDB" id="A0A0E0HXW3"/>
<feature type="region of interest" description="Disordered" evidence="1">
    <location>
        <begin position="24"/>
        <end position="99"/>
    </location>
</feature>
<dbReference type="Gramene" id="ONIVA07G05220.1">
    <property type="protein sequence ID" value="ONIVA07G05220.1"/>
    <property type="gene ID" value="ONIVA07G05220"/>
</dbReference>
<feature type="compositionally biased region" description="Pro residues" evidence="1">
    <location>
        <begin position="62"/>
        <end position="91"/>
    </location>
</feature>
<reference evidence="2" key="2">
    <citation type="submission" date="2018-04" db="EMBL/GenBank/DDBJ databases">
        <title>OnivRS2 (Oryza nivara Reference Sequence Version 2).</title>
        <authorList>
            <person name="Zhang J."/>
            <person name="Kudrna D."/>
            <person name="Lee S."/>
            <person name="Talag J."/>
            <person name="Rajasekar S."/>
            <person name="Welchert J."/>
            <person name="Hsing Y.-I."/>
            <person name="Wing R.A."/>
        </authorList>
    </citation>
    <scope>NUCLEOTIDE SEQUENCE [LARGE SCALE GENOMIC DNA]</scope>
    <source>
        <strain evidence="2">SL10</strain>
    </source>
</reference>
<organism evidence="2">
    <name type="scientific">Oryza nivara</name>
    <name type="common">Indian wild rice</name>
    <name type="synonym">Oryza sativa f. spontanea</name>
    <dbReference type="NCBI Taxonomy" id="4536"/>
    <lineage>
        <taxon>Eukaryota</taxon>
        <taxon>Viridiplantae</taxon>
        <taxon>Streptophyta</taxon>
        <taxon>Embryophyta</taxon>
        <taxon>Tracheophyta</taxon>
        <taxon>Spermatophyta</taxon>
        <taxon>Magnoliopsida</taxon>
        <taxon>Liliopsida</taxon>
        <taxon>Poales</taxon>
        <taxon>Poaceae</taxon>
        <taxon>BOP clade</taxon>
        <taxon>Oryzoideae</taxon>
        <taxon>Oryzeae</taxon>
        <taxon>Oryzinae</taxon>
        <taxon>Oryza</taxon>
    </lineage>
</organism>
<dbReference type="EnsemblPlants" id="ONIVA07G05220.1">
    <property type="protein sequence ID" value="ONIVA07G05220.1"/>
    <property type="gene ID" value="ONIVA07G05220"/>
</dbReference>
<sequence length="99" mass="10694">MGRTLCCLWARPQQNAQIGWACAGLDKTPFEGPSRQRERRRGRYLYPPPPLHSTPLLIHSLSPPPATSPPRPPHLTSPEFPPGTLPSPSLAPPSGSAVS</sequence>
<protein>
    <submittedName>
        <fullName evidence="2">Uncharacterized protein</fullName>
    </submittedName>
</protein>
<dbReference type="HOGENOM" id="CLU_2324358_0_0_1"/>
<reference evidence="2" key="1">
    <citation type="submission" date="2015-04" db="UniProtKB">
        <authorList>
            <consortium name="EnsemblPlants"/>
        </authorList>
    </citation>
    <scope>IDENTIFICATION</scope>
    <source>
        <strain evidence="2">SL10</strain>
    </source>
</reference>
<name>A0A0E0HXW3_ORYNI</name>
<evidence type="ECO:0000256" key="1">
    <source>
        <dbReference type="SAM" id="MobiDB-lite"/>
    </source>
</evidence>
<accession>A0A0E0HXW3</accession>